<evidence type="ECO:0008006" key="4">
    <source>
        <dbReference type="Google" id="ProtNLM"/>
    </source>
</evidence>
<dbReference type="CDD" id="cd02440">
    <property type="entry name" value="AdoMet_MTases"/>
    <property type="match status" value="1"/>
</dbReference>
<dbReference type="PANTHER" id="PTHR43591:SF10">
    <property type="entry name" value="ABC TRANSMEMBRANE TYPE-1 DOMAIN-CONTAINING PROTEIN-RELATED"/>
    <property type="match status" value="1"/>
</dbReference>
<comment type="caution">
    <text evidence="2">The sequence shown here is derived from an EMBL/GenBank/DDBJ whole genome shotgun (WGS) entry which is preliminary data.</text>
</comment>
<evidence type="ECO:0000256" key="1">
    <source>
        <dbReference type="SAM" id="MobiDB-lite"/>
    </source>
</evidence>
<dbReference type="Pfam" id="PF13489">
    <property type="entry name" value="Methyltransf_23"/>
    <property type="match status" value="1"/>
</dbReference>
<dbReference type="PANTHER" id="PTHR43591">
    <property type="entry name" value="METHYLTRANSFERASE"/>
    <property type="match status" value="1"/>
</dbReference>
<dbReference type="AlphaFoldDB" id="A0AAV9X5P4"/>
<protein>
    <recommendedName>
        <fullName evidence="4">S-adenosyl-L-methionine-dependent methyltransferase</fullName>
    </recommendedName>
</protein>
<gene>
    <name evidence="2" type="ORF">TWF694_002108</name>
</gene>
<evidence type="ECO:0000313" key="2">
    <source>
        <dbReference type="EMBL" id="KAK6535654.1"/>
    </source>
</evidence>
<sequence>MSSPPQSLYHDAILVDSDDTDYDTYYDGGITSTAASIASQVTDYRYENGRRYHAYGSGKYWAPNDEASMNQEELFHHVYALRLNGKMFLAPIDKGTPPQHILDLGTGAGNWCLDMSSQFPDAQITGNDLSPVQPTYVPPNVSFEIDDFNEEWLQPSSHYDFVHARALYGSVKDWSQFLKNVYRVLKPGGWFESVETVVEITCDDGSIPKGAPVEVWCDEMIKAAEDAGASFDVAGKMENWCDKQGFVEITQKMFKIPIGPWAKEKYEKTVGSYNLVNMLAASEGFSLRLLTKFGSKMSKTEVEKLLVGVTADLKNKKHHAYFRMYVCYARKPETSEARPPSRGSTIRPGRHDHSGGETDCASIHEESEYEQH</sequence>
<reference evidence="2 3" key="1">
    <citation type="submission" date="2019-10" db="EMBL/GenBank/DDBJ databases">
        <authorList>
            <person name="Palmer J.M."/>
        </authorList>
    </citation>
    <scope>NUCLEOTIDE SEQUENCE [LARGE SCALE GENOMIC DNA]</scope>
    <source>
        <strain evidence="2 3">TWF694</strain>
    </source>
</reference>
<dbReference type="SUPFAM" id="SSF53335">
    <property type="entry name" value="S-adenosyl-L-methionine-dependent methyltransferases"/>
    <property type="match status" value="1"/>
</dbReference>
<dbReference type="Proteomes" id="UP001365542">
    <property type="component" value="Unassembled WGS sequence"/>
</dbReference>
<dbReference type="InterPro" id="IPR029063">
    <property type="entry name" value="SAM-dependent_MTases_sf"/>
</dbReference>
<proteinExistence type="predicted"/>
<dbReference type="GO" id="GO:0008168">
    <property type="term" value="F:methyltransferase activity"/>
    <property type="evidence" value="ECO:0007669"/>
    <property type="project" value="TreeGrafter"/>
</dbReference>
<dbReference type="Gene3D" id="3.40.50.150">
    <property type="entry name" value="Vaccinia Virus protein VP39"/>
    <property type="match status" value="1"/>
</dbReference>
<feature type="region of interest" description="Disordered" evidence="1">
    <location>
        <begin position="333"/>
        <end position="372"/>
    </location>
</feature>
<feature type="compositionally biased region" description="Basic and acidic residues" evidence="1">
    <location>
        <begin position="349"/>
        <end position="372"/>
    </location>
</feature>
<organism evidence="2 3">
    <name type="scientific">Orbilia ellipsospora</name>
    <dbReference type="NCBI Taxonomy" id="2528407"/>
    <lineage>
        <taxon>Eukaryota</taxon>
        <taxon>Fungi</taxon>
        <taxon>Dikarya</taxon>
        <taxon>Ascomycota</taxon>
        <taxon>Pezizomycotina</taxon>
        <taxon>Orbiliomycetes</taxon>
        <taxon>Orbiliales</taxon>
        <taxon>Orbiliaceae</taxon>
        <taxon>Orbilia</taxon>
    </lineage>
</organism>
<name>A0AAV9X5P4_9PEZI</name>
<dbReference type="EMBL" id="JAVHJO010000010">
    <property type="protein sequence ID" value="KAK6535654.1"/>
    <property type="molecule type" value="Genomic_DNA"/>
</dbReference>
<accession>A0AAV9X5P4</accession>
<evidence type="ECO:0000313" key="3">
    <source>
        <dbReference type="Proteomes" id="UP001365542"/>
    </source>
</evidence>
<keyword evidence="3" id="KW-1185">Reference proteome</keyword>